<name>A0A2J8AD00_9CHLO</name>
<evidence type="ECO:0000313" key="1">
    <source>
        <dbReference type="EMBL" id="PNH10388.1"/>
    </source>
</evidence>
<protein>
    <submittedName>
        <fullName evidence="1">Uncharacterized protein</fullName>
    </submittedName>
</protein>
<evidence type="ECO:0000313" key="2">
    <source>
        <dbReference type="Proteomes" id="UP000236333"/>
    </source>
</evidence>
<dbReference type="Proteomes" id="UP000236333">
    <property type="component" value="Unassembled WGS sequence"/>
</dbReference>
<proteinExistence type="predicted"/>
<dbReference type="EMBL" id="PGGS01000058">
    <property type="protein sequence ID" value="PNH10388.1"/>
    <property type="molecule type" value="Genomic_DNA"/>
</dbReference>
<dbReference type="OrthoDB" id="532343at2759"/>
<keyword evidence="2" id="KW-1185">Reference proteome</keyword>
<comment type="caution">
    <text evidence="1">The sequence shown here is derived from an EMBL/GenBank/DDBJ whole genome shotgun (WGS) entry which is preliminary data.</text>
</comment>
<gene>
    <name evidence="1" type="ORF">TSOC_002883</name>
</gene>
<accession>A0A2J8AD00</accession>
<reference evidence="1 2" key="1">
    <citation type="journal article" date="2017" name="Mol. Biol. Evol.">
        <title>The 4-celled Tetrabaena socialis nuclear genome reveals the essential components for genetic control of cell number at the origin of multicellularity in the volvocine lineage.</title>
        <authorList>
            <person name="Featherston J."/>
            <person name="Arakaki Y."/>
            <person name="Hanschen E.R."/>
            <person name="Ferris P.J."/>
            <person name="Michod R.E."/>
            <person name="Olson B.J.S.C."/>
            <person name="Nozaki H."/>
            <person name="Durand P.M."/>
        </authorList>
    </citation>
    <scope>NUCLEOTIDE SEQUENCE [LARGE SCALE GENOMIC DNA]</scope>
    <source>
        <strain evidence="1 2">NIES-571</strain>
    </source>
</reference>
<sequence length="132" mass="13828">AEVRRDVDGLRQHVDTYASTREQRAFELERKALLAEITHEADHFSGLYEAKAAAVKSAADGFREALALVADCEQELAGLARTIEAMPAGAVAGAPAPVASPAKPQAAVAGAVSPEPVAPRGCCFCFRRRGGP</sequence>
<feature type="non-terminal residue" evidence="1">
    <location>
        <position position="1"/>
    </location>
</feature>
<organism evidence="1 2">
    <name type="scientific">Tetrabaena socialis</name>
    <dbReference type="NCBI Taxonomy" id="47790"/>
    <lineage>
        <taxon>Eukaryota</taxon>
        <taxon>Viridiplantae</taxon>
        <taxon>Chlorophyta</taxon>
        <taxon>core chlorophytes</taxon>
        <taxon>Chlorophyceae</taxon>
        <taxon>CS clade</taxon>
        <taxon>Chlamydomonadales</taxon>
        <taxon>Tetrabaenaceae</taxon>
        <taxon>Tetrabaena</taxon>
    </lineage>
</organism>
<dbReference type="AlphaFoldDB" id="A0A2J8AD00"/>